<evidence type="ECO:0000313" key="2">
    <source>
        <dbReference type="Proteomes" id="UP000299102"/>
    </source>
</evidence>
<comment type="caution">
    <text evidence="1">The sequence shown here is derived from an EMBL/GenBank/DDBJ whole genome shotgun (WGS) entry which is preliminary data.</text>
</comment>
<protein>
    <submittedName>
        <fullName evidence="1">Uncharacterized protein</fullName>
    </submittedName>
</protein>
<proteinExistence type="predicted"/>
<accession>A0A4C1WUW9</accession>
<organism evidence="1 2">
    <name type="scientific">Eumeta variegata</name>
    <name type="common">Bagworm moth</name>
    <name type="synonym">Eumeta japonica</name>
    <dbReference type="NCBI Taxonomy" id="151549"/>
    <lineage>
        <taxon>Eukaryota</taxon>
        <taxon>Metazoa</taxon>
        <taxon>Ecdysozoa</taxon>
        <taxon>Arthropoda</taxon>
        <taxon>Hexapoda</taxon>
        <taxon>Insecta</taxon>
        <taxon>Pterygota</taxon>
        <taxon>Neoptera</taxon>
        <taxon>Endopterygota</taxon>
        <taxon>Lepidoptera</taxon>
        <taxon>Glossata</taxon>
        <taxon>Ditrysia</taxon>
        <taxon>Tineoidea</taxon>
        <taxon>Psychidae</taxon>
        <taxon>Oiketicinae</taxon>
        <taxon>Eumeta</taxon>
    </lineage>
</organism>
<reference evidence="1 2" key="1">
    <citation type="journal article" date="2019" name="Commun. Biol.">
        <title>The bagworm genome reveals a unique fibroin gene that provides high tensile strength.</title>
        <authorList>
            <person name="Kono N."/>
            <person name="Nakamura H."/>
            <person name="Ohtoshi R."/>
            <person name="Tomita M."/>
            <person name="Numata K."/>
            <person name="Arakawa K."/>
        </authorList>
    </citation>
    <scope>NUCLEOTIDE SEQUENCE [LARGE SCALE GENOMIC DNA]</scope>
</reference>
<evidence type="ECO:0000313" key="1">
    <source>
        <dbReference type="EMBL" id="GBP54422.1"/>
    </source>
</evidence>
<name>A0A4C1WUW9_EUMVA</name>
<dbReference type="Proteomes" id="UP000299102">
    <property type="component" value="Unassembled WGS sequence"/>
</dbReference>
<gene>
    <name evidence="1" type="ORF">EVAR_35979_1</name>
</gene>
<keyword evidence="2" id="KW-1185">Reference proteome</keyword>
<dbReference type="AlphaFoldDB" id="A0A4C1WUW9"/>
<dbReference type="EMBL" id="BGZK01000647">
    <property type="protein sequence ID" value="GBP54422.1"/>
    <property type="molecule type" value="Genomic_DNA"/>
</dbReference>
<sequence>MPTDSTGSDLDHEGLANEMPRIVAVDVRALNGLYCRHDLVRRSATSVMSLQHNLFLLFVSNQSRGPPPPRDIENLCPTRERHLEIPCAARRPLKRTARVCGHDIEFIFVV</sequence>